<protein>
    <submittedName>
        <fullName evidence="2">Uncharacterized protein</fullName>
    </submittedName>
</protein>
<reference evidence="2" key="1">
    <citation type="journal article" date="2019" name="Mol. Biol. Evol.">
        <title>Blast fungal genomes show frequent chromosomal changes, gene gains and losses, and effector gene turnover.</title>
        <authorList>
            <person name="Gomez Luciano L.B."/>
            <person name="Jason Tsai I."/>
            <person name="Chuma I."/>
            <person name="Tosa Y."/>
            <person name="Chen Y.H."/>
            <person name="Li J.Y."/>
            <person name="Li M.Y."/>
            <person name="Jade Lu M.Y."/>
            <person name="Nakayashiki H."/>
            <person name="Li W.H."/>
        </authorList>
    </citation>
    <scope>NUCLEOTIDE SEQUENCE</scope>
    <source>
        <strain evidence="2">NI907</strain>
    </source>
</reference>
<gene>
    <name evidence="2" type="ORF">PgNI_12587</name>
</gene>
<reference evidence="2" key="3">
    <citation type="submission" date="2025-08" db="UniProtKB">
        <authorList>
            <consortium name="RefSeq"/>
        </authorList>
    </citation>
    <scope>IDENTIFICATION</scope>
    <source>
        <strain evidence="2">NI907</strain>
    </source>
</reference>
<evidence type="ECO:0000313" key="1">
    <source>
        <dbReference type="Proteomes" id="UP000515153"/>
    </source>
</evidence>
<evidence type="ECO:0000313" key="2">
    <source>
        <dbReference type="RefSeq" id="XP_030975950.1"/>
    </source>
</evidence>
<organism evidence="1 2">
    <name type="scientific">Pyricularia grisea</name>
    <name type="common">Crabgrass-specific blast fungus</name>
    <name type="synonym">Magnaporthe grisea</name>
    <dbReference type="NCBI Taxonomy" id="148305"/>
    <lineage>
        <taxon>Eukaryota</taxon>
        <taxon>Fungi</taxon>
        <taxon>Dikarya</taxon>
        <taxon>Ascomycota</taxon>
        <taxon>Pezizomycotina</taxon>
        <taxon>Sordariomycetes</taxon>
        <taxon>Sordariomycetidae</taxon>
        <taxon>Magnaporthales</taxon>
        <taxon>Pyriculariaceae</taxon>
        <taxon>Pyricularia</taxon>
    </lineage>
</organism>
<dbReference type="GeneID" id="41967436"/>
<sequence length="191" mass="20804">MPGVYVEHFTTWCGGHGDYDRKHGGLHGTGCVSLLRIIVLRASNCQWQLEGRPLLHSMSIGHHLPTSPIITPAPGQDKQPRADLPGRERLRGVIPSGPTATGVSITRGFSLLAGRTANLFGFSAHSLCHLERDLVQHSISQMTIRHRAAAITHTIVNGLSLGNRDSDVVKEEEEAKRGPDDDITLITAYDH</sequence>
<accession>A0A6P8AM03</accession>
<dbReference type="KEGG" id="pgri:PgNI_12587"/>
<reference evidence="2" key="2">
    <citation type="submission" date="2019-10" db="EMBL/GenBank/DDBJ databases">
        <authorList>
            <consortium name="NCBI Genome Project"/>
        </authorList>
    </citation>
    <scope>NUCLEOTIDE SEQUENCE</scope>
    <source>
        <strain evidence="2">NI907</strain>
    </source>
</reference>
<dbReference type="AlphaFoldDB" id="A0A6P8AM03"/>
<name>A0A6P8AM03_PYRGI</name>
<dbReference type="RefSeq" id="XP_030975950.1">
    <property type="nucleotide sequence ID" value="XM_031132533.1"/>
</dbReference>
<keyword evidence="1" id="KW-1185">Reference proteome</keyword>
<proteinExistence type="predicted"/>
<dbReference type="Proteomes" id="UP000515153">
    <property type="component" value="Unplaced"/>
</dbReference>